<keyword evidence="11" id="KW-0539">Nucleus</keyword>
<dbReference type="Pfam" id="PF00172">
    <property type="entry name" value="Zn_clus"/>
    <property type="match status" value="1"/>
</dbReference>
<dbReference type="GO" id="GO:0003677">
    <property type="term" value="F:DNA binding"/>
    <property type="evidence" value="ECO:0007669"/>
    <property type="project" value="UniProtKB-KW"/>
</dbReference>
<evidence type="ECO:0000256" key="7">
    <source>
        <dbReference type="ARBA" id="ARBA00023125"/>
    </source>
</evidence>
<evidence type="ECO:0000256" key="3">
    <source>
        <dbReference type="ARBA" id="ARBA00022679"/>
    </source>
</evidence>
<evidence type="ECO:0000313" key="15">
    <source>
        <dbReference type="Proteomes" id="UP000663671"/>
    </source>
</evidence>
<evidence type="ECO:0000256" key="6">
    <source>
        <dbReference type="ARBA" id="ARBA00023015"/>
    </source>
</evidence>
<dbReference type="InterPro" id="IPR052427">
    <property type="entry name" value="Glycosyltrans_GT2/GT47"/>
</dbReference>
<feature type="domain" description="Zn(2)-C6 fungal-type" evidence="13">
    <location>
        <begin position="77"/>
        <end position="107"/>
    </location>
</feature>
<evidence type="ECO:0000256" key="10">
    <source>
        <dbReference type="ARBA" id="ARBA00023180"/>
    </source>
</evidence>
<dbReference type="GO" id="GO:0000981">
    <property type="term" value="F:DNA-binding transcription factor activity, RNA polymerase II-specific"/>
    <property type="evidence" value="ECO:0007669"/>
    <property type="project" value="InterPro"/>
</dbReference>
<evidence type="ECO:0000259" key="13">
    <source>
        <dbReference type="PROSITE" id="PS50048"/>
    </source>
</evidence>
<dbReference type="GO" id="GO:0008270">
    <property type="term" value="F:zinc ion binding"/>
    <property type="evidence" value="ECO:0007669"/>
    <property type="project" value="InterPro"/>
</dbReference>
<gene>
    <name evidence="14" type="ORF">I7I51_06872</name>
</gene>
<dbReference type="CDD" id="cd00067">
    <property type="entry name" value="GAL4"/>
    <property type="match status" value="1"/>
</dbReference>
<reference evidence="14" key="1">
    <citation type="submission" date="2021-01" db="EMBL/GenBank/DDBJ databases">
        <title>Chromosome-level genome assembly of a human fungal pathogen reveals clustering of transcriptionally co-regulated genes.</title>
        <authorList>
            <person name="Voorhies M."/>
            <person name="Cohen S."/>
            <person name="Shea T.P."/>
            <person name="Petrus S."/>
            <person name="Munoz J.F."/>
            <person name="Poplawski S."/>
            <person name="Goldman W.E."/>
            <person name="Michael T."/>
            <person name="Cuomo C.A."/>
            <person name="Sil A."/>
            <person name="Beyhan S."/>
        </authorList>
    </citation>
    <scope>NUCLEOTIDE SEQUENCE</scope>
    <source>
        <strain evidence="14">WU24</strain>
    </source>
</reference>
<dbReference type="GO" id="GO:0016020">
    <property type="term" value="C:membrane"/>
    <property type="evidence" value="ECO:0007669"/>
    <property type="project" value="UniProtKB-SubCell"/>
</dbReference>
<dbReference type="Pfam" id="PF13641">
    <property type="entry name" value="Glyco_tranf_2_3"/>
    <property type="match status" value="1"/>
</dbReference>
<dbReference type="InterPro" id="IPR001138">
    <property type="entry name" value="Zn2Cys6_DnaBD"/>
</dbReference>
<keyword evidence="10" id="KW-0325">Glycoprotein</keyword>
<dbReference type="PROSITE" id="PS50048">
    <property type="entry name" value="ZN2_CY6_FUNGAL_2"/>
    <property type="match status" value="1"/>
</dbReference>
<proteinExistence type="predicted"/>
<dbReference type="Gene3D" id="4.10.240.10">
    <property type="entry name" value="Zn(2)-C6 fungal-type DNA-binding domain"/>
    <property type="match status" value="1"/>
</dbReference>
<keyword evidence="5" id="KW-1133">Transmembrane helix</keyword>
<dbReference type="SUPFAM" id="SSF53448">
    <property type="entry name" value="Nucleotide-diphospho-sugar transferases"/>
    <property type="match status" value="1"/>
</dbReference>
<dbReference type="PANTHER" id="PTHR47844">
    <property type="entry name" value="SYNTHASE CPS1, PUTATIVE (AFU_ORTHOLOGUE AFUA_7G02500)-RELATED"/>
    <property type="match status" value="1"/>
</dbReference>
<protein>
    <recommendedName>
        <fullName evidence="13">Zn(2)-C6 fungal-type domain-containing protein</fullName>
    </recommendedName>
</protein>
<evidence type="ECO:0000256" key="11">
    <source>
        <dbReference type="ARBA" id="ARBA00023242"/>
    </source>
</evidence>
<evidence type="ECO:0000313" key="14">
    <source>
        <dbReference type="EMBL" id="QSS66021.1"/>
    </source>
</evidence>
<keyword evidence="9" id="KW-0804">Transcription</keyword>
<organism evidence="14 15">
    <name type="scientific">Ajellomyces capsulatus</name>
    <name type="common">Darling's disease fungus</name>
    <name type="synonym">Histoplasma capsulatum</name>
    <dbReference type="NCBI Taxonomy" id="5037"/>
    <lineage>
        <taxon>Eukaryota</taxon>
        <taxon>Fungi</taxon>
        <taxon>Dikarya</taxon>
        <taxon>Ascomycota</taxon>
        <taxon>Pezizomycotina</taxon>
        <taxon>Eurotiomycetes</taxon>
        <taxon>Eurotiomycetidae</taxon>
        <taxon>Onygenales</taxon>
        <taxon>Ajellomycetaceae</taxon>
        <taxon>Histoplasma</taxon>
    </lineage>
</organism>
<evidence type="ECO:0000256" key="4">
    <source>
        <dbReference type="ARBA" id="ARBA00022692"/>
    </source>
</evidence>
<dbReference type="OrthoDB" id="2849215at2759"/>
<dbReference type="Proteomes" id="UP000663671">
    <property type="component" value="Chromosome 3"/>
</dbReference>
<evidence type="ECO:0000256" key="12">
    <source>
        <dbReference type="SAM" id="Coils"/>
    </source>
</evidence>
<keyword evidence="2" id="KW-0328">Glycosyltransferase</keyword>
<accession>A0A8A1MIW8</accession>
<dbReference type="VEuPathDB" id="FungiDB:I7I51_06872"/>
<keyword evidence="8" id="KW-0472">Membrane</keyword>
<dbReference type="GO" id="GO:0016757">
    <property type="term" value="F:glycosyltransferase activity"/>
    <property type="evidence" value="ECO:0007669"/>
    <property type="project" value="UniProtKB-KW"/>
</dbReference>
<keyword evidence="7" id="KW-0238">DNA-binding</keyword>
<evidence type="ECO:0000256" key="2">
    <source>
        <dbReference type="ARBA" id="ARBA00022676"/>
    </source>
</evidence>
<keyword evidence="6" id="KW-0805">Transcription regulation</keyword>
<evidence type="ECO:0000256" key="9">
    <source>
        <dbReference type="ARBA" id="ARBA00023163"/>
    </source>
</evidence>
<feature type="coiled-coil region" evidence="12">
    <location>
        <begin position="126"/>
        <end position="170"/>
    </location>
</feature>
<comment type="subcellular location">
    <subcellularLocation>
        <location evidence="1">Membrane</location>
    </subcellularLocation>
</comment>
<dbReference type="SMART" id="SM00066">
    <property type="entry name" value="GAL4"/>
    <property type="match status" value="1"/>
</dbReference>
<dbReference type="AlphaFoldDB" id="A0A8A1MIW8"/>
<dbReference type="Gene3D" id="3.90.550.10">
    <property type="entry name" value="Spore Coat Polysaccharide Biosynthesis Protein SpsA, Chain A"/>
    <property type="match status" value="1"/>
</dbReference>
<keyword evidence="4" id="KW-0812">Transmembrane</keyword>
<name>A0A8A1MIW8_AJECA</name>
<dbReference type="EMBL" id="CP069115">
    <property type="protein sequence ID" value="QSS66021.1"/>
    <property type="molecule type" value="Genomic_DNA"/>
</dbReference>
<evidence type="ECO:0000256" key="5">
    <source>
        <dbReference type="ARBA" id="ARBA00022989"/>
    </source>
</evidence>
<evidence type="ECO:0000256" key="8">
    <source>
        <dbReference type="ARBA" id="ARBA00023136"/>
    </source>
</evidence>
<dbReference type="PROSITE" id="PS00463">
    <property type="entry name" value="ZN2_CY6_FUNGAL_1"/>
    <property type="match status" value="1"/>
</dbReference>
<keyword evidence="12" id="KW-0175">Coiled coil</keyword>
<evidence type="ECO:0000256" key="1">
    <source>
        <dbReference type="ARBA" id="ARBA00004370"/>
    </source>
</evidence>
<dbReference type="SUPFAM" id="SSF57701">
    <property type="entry name" value="Zn2/Cys6 DNA-binding domain"/>
    <property type="match status" value="1"/>
</dbReference>
<keyword evidence="3" id="KW-0808">Transferase</keyword>
<dbReference type="InterPro" id="IPR029044">
    <property type="entry name" value="Nucleotide-diphossugar_trans"/>
</dbReference>
<sequence>MSHNGVSNIQDCGYPPEIRSVGQTPDGLLVPTYEMQPQVFAHSHRQYFLGTPSATANTNDVDGVGASTGKIPRAKLACDHCRARKVKCDEARPTCGTCKMENASCVYKQPPPHQNAAIWDELHQLRKDIHQQNEGLQETLRDIKERQCALDALLREMHSSENAIERDEDIFNAHKRLRETPSICRAAKFSFDSLHPLFDPVISMPAHRTPFTFMATSWTFPPAPDTLITSTTVHSSTLANFPFNPSFFAFLCLIHPYLAQQVEPLGSLVTSILRSVDQNRQSRYSTSTSVDMMEYSTCFWLLFCYRYVRLVVNCIAILLYKPIPPPKNPPYASHDVTVIVPTLEGHGVQLKKTLDTICRTKPHEIILSTIDKNSEKAKETANWIRGSFQTTVRVESVPHPNKRHQTAVAIEKVKTVIIILADDDVFWPSESFLEWILAPFEDPKRGGVATCQRLVRPGNMGLFEHIWYFLGALYLERRNFDCTATTFMDEGVPCLSGH</sequence>
<dbReference type="InterPro" id="IPR036864">
    <property type="entry name" value="Zn2-C6_fun-type_DNA-bd_sf"/>
</dbReference>
<dbReference type="PANTHER" id="PTHR47844:SF1">
    <property type="entry name" value="EXOSTOSIN-LIKE 2"/>
    <property type="match status" value="1"/>
</dbReference>